<evidence type="ECO:0000313" key="2">
    <source>
        <dbReference type="EMBL" id="BBE38743.1"/>
    </source>
</evidence>
<keyword evidence="1" id="KW-0472">Membrane</keyword>
<sequence>MLNHVKSVGYGFSLFPRLFCFMFVGKPAFLSAVFRTLILWRWKFRELPQSIFG</sequence>
<evidence type="ECO:0000256" key="1">
    <source>
        <dbReference type="SAM" id="Phobius"/>
    </source>
</evidence>
<accession>A0A6S4Q040</accession>
<keyword evidence="1" id="KW-0812">Transmembrane</keyword>
<keyword evidence="1" id="KW-1133">Transmembrane helix</keyword>
<proteinExistence type="predicted"/>
<organism evidence="2">
    <name type="scientific">Vibrio vulnificus</name>
    <dbReference type="NCBI Taxonomy" id="672"/>
    <lineage>
        <taxon>Bacteria</taxon>
        <taxon>Pseudomonadati</taxon>
        <taxon>Pseudomonadota</taxon>
        <taxon>Gammaproteobacteria</taxon>
        <taxon>Vibrionales</taxon>
        <taxon>Vibrionaceae</taxon>
        <taxon>Vibrio</taxon>
    </lineage>
</organism>
<protein>
    <submittedName>
        <fullName evidence="2">Uncharacterized protein</fullName>
    </submittedName>
</protein>
<feature type="transmembrane region" description="Helical" evidence="1">
    <location>
        <begin position="15"/>
        <end position="40"/>
    </location>
</feature>
<reference evidence="2" key="1">
    <citation type="submission" date="2011-01" db="EMBL/GenBank/DDBJ databases">
        <title>Evolutionary Significance of Chromosomal Super-Integrons in Vibrio vulnificus Strains.</title>
        <authorList>
            <person name="Shu H.Y."/>
            <person name="Wu K.M."/>
            <person name="Liu T.T."/>
            <person name="Liu Y.M."/>
            <person name="Liao T.L."/>
            <person name="Hor L.I."/>
            <person name="Tsai S.F."/>
            <person name="Chen C.Y."/>
        </authorList>
    </citation>
    <scope>NUCLEOTIDE SEQUENCE</scope>
    <source>
        <strain evidence="2">CECT4999</strain>
    </source>
</reference>
<dbReference type="EMBL" id="AB609751">
    <property type="protein sequence ID" value="BBE38743.1"/>
    <property type="molecule type" value="Genomic_DNA"/>
</dbReference>
<name>A0A6S4Q040_VIBVL</name>
<dbReference type="AlphaFoldDB" id="A0A6S4Q040"/>